<dbReference type="PROSITE" id="PS00086">
    <property type="entry name" value="CYTOCHROME_P450"/>
    <property type="match status" value="1"/>
</dbReference>
<reference evidence="9" key="1">
    <citation type="journal article" date="2021" name="Nat. Commun.">
        <title>Genetic determinants of endophytism in the Arabidopsis root mycobiome.</title>
        <authorList>
            <person name="Mesny F."/>
            <person name="Miyauchi S."/>
            <person name="Thiergart T."/>
            <person name="Pickel B."/>
            <person name="Atanasova L."/>
            <person name="Karlsson M."/>
            <person name="Huettel B."/>
            <person name="Barry K.W."/>
            <person name="Haridas S."/>
            <person name="Chen C."/>
            <person name="Bauer D."/>
            <person name="Andreopoulos W."/>
            <person name="Pangilinan J."/>
            <person name="LaButti K."/>
            <person name="Riley R."/>
            <person name="Lipzen A."/>
            <person name="Clum A."/>
            <person name="Drula E."/>
            <person name="Henrissat B."/>
            <person name="Kohler A."/>
            <person name="Grigoriev I.V."/>
            <person name="Martin F.M."/>
            <person name="Hacquard S."/>
        </authorList>
    </citation>
    <scope>NUCLEOTIDE SEQUENCE</scope>
    <source>
        <strain evidence="9">MPI-CAGE-CH-0230</strain>
    </source>
</reference>
<keyword evidence="4 6" id="KW-0479">Metal-binding</keyword>
<evidence type="ECO:0000256" key="5">
    <source>
        <dbReference type="ARBA" id="ARBA00023004"/>
    </source>
</evidence>
<sequence>MALLTNLIARCTLPAMVLLALAGVIVYYSGVIVYRLYFHPLAKFPGPKLAAASWWYETYHELIKNGGSQFTPHIRDLHARYGPIVRITPDELSIADAEFHDRLYAPQPAVRDRHPSFSAALGTLNGCFSTNDHYLHRQRRAAVNAFYSPANLAAFEPLAQQRVDHLCNLLWEHRGQVTPLRTYCAALSFDSFYSWAFGNPLRLLDDLDKAEMINKTVEKLVTSPPVYKCFPSAMRAAKLIPSWILVKLSRDVANAFELQAMVAREAERFVASAEDATDVEKRGHSVGAETLFSVIGKSRIPGEEKTASRITQEGTEMLMASFTPGRSMMNGVYFLGAFPDVLTKLQAELAEAFSDPKVAMDFKTLSQLPYLNAVVKETLRAGFPISSRLPMIAHETMQFQEWEIPAYTAMSVNHRGLLFDETVFPDPHAFKPERWLDTEHPIDAKRYFVPFGKGSRGCPGREFATHLIRLMLARFAQRFVFELADTDWDRDVKVVRESLLTASAHGSTGVKVVLLDERN</sequence>
<dbReference type="InterPro" id="IPR050121">
    <property type="entry name" value="Cytochrome_P450_monoxygenase"/>
</dbReference>
<name>A0A9P8YA05_9PEZI</name>
<dbReference type="InterPro" id="IPR036396">
    <property type="entry name" value="Cyt_P450_sf"/>
</dbReference>
<keyword evidence="8" id="KW-0472">Membrane</keyword>
<evidence type="ECO:0000313" key="10">
    <source>
        <dbReference type="Proteomes" id="UP000756346"/>
    </source>
</evidence>
<gene>
    <name evidence="9" type="ORF">B0I36DRAFT_324429</name>
</gene>
<dbReference type="SUPFAM" id="SSF48264">
    <property type="entry name" value="Cytochrome P450"/>
    <property type="match status" value="1"/>
</dbReference>
<evidence type="ECO:0000256" key="3">
    <source>
        <dbReference type="ARBA" id="ARBA00022617"/>
    </source>
</evidence>
<dbReference type="Pfam" id="PF00067">
    <property type="entry name" value="p450"/>
    <property type="match status" value="1"/>
</dbReference>
<evidence type="ECO:0000256" key="4">
    <source>
        <dbReference type="ARBA" id="ARBA00022723"/>
    </source>
</evidence>
<organism evidence="9 10">
    <name type="scientific">Microdochium trichocladiopsis</name>
    <dbReference type="NCBI Taxonomy" id="1682393"/>
    <lineage>
        <taxon>Eukaryota</taxon>
        <taxon>Fungi</taxon>
        <taxon>Dikarya</taxon>
        <taxon>Ascomycota</taxon>
        <taxon>Pezizomycotina</taxon>
        <taxon>Sordariomycetes</taxon>
        <taxon>Xylariomycetidae</taxon>
        <taxon>Xylariales</taxon>
        <taxon>Microdochiaceae</taxon>
        <taxon>Microdochium</taxon>
    </lineage>
</organism>
<dbReference type="InterPro" id="IPR001128">
    <property type="entry name" value="Cyt_P450"/>
</dbReference>
<proteinExistence type="inferred from homology"/>
<feature type="binding site" description="axial binding residue" evidence="6">
    <location>
        <position position="458"/>
    </location>
    <ligand>
        <name>heme</name>
        <dbReference type="ChEBI" id="CHEBI:30413"/>
    </ligand>
    <ligandPart>
        <name>Fe</name>
        <dbReference type="ChEBI" id="CHEBI:18248"/>
    </ligandPart>
</feature>
<dbReference type="AlphaFoldDB" id="A0A9P8YA05"/>
<dbReference type="Gene3D" id="1.10.630.10">
    <property type="entry name" value="Cytochrome P450"/>
    <property type="match status" value="1"/>
</dbReference>
<keyword evidence="8" id="KW-1133">Transmembrane helix</keyword>
<evidence type="ECO:0000256" key="6">
    <source>
        <dbReference type="PIRSR" id="PIRSR602401-1"/>
    </source>
</evidence>
<dbReference type="GeneID" id="70183653"/>
<dbReference type="PANTHER" id="PTHR24305:SF166">
    <property type="entry name" value="CYTOCHROME P450 12A4, MITOCHONDRIAL-RELATED"/>
    <property type="match status" value="1"/>
</dbReference>
<evidence type="ECO:0000256" key="1">
    <source>
        <dbReference type="ARBA" id="ARBA00001971"/>
    </source>
</evidence>
<accession>A0A9P8YA05</accession>
<dbReference type="PRINTS" id="PR00463">
    <property type="entry name" value="EP450I"/>
</dbReference>
<keyword evidence="7" id="KW-0560">Oxidoreductase</keyword>
<dbReference type="GO" id="GO:0016705">
    <property type="term" value="F:oxidoreductase activity, acting on paired donors, with incorporation or reduction of molecular oxygen"/>
    <property type="evidence" value="ECO:0007669"/>
    <property type="project" value="InterPro"/>
</dbReference>
<comment type="caution">
    <text evidence="9">The sequence shown here is derived from an EMBL/GenBank/DDBJ whole genome shotgun (WGS) entry which is preliminary data.</text>
</comment>
<keyword evidence="10" id="KW-1185">Reference proteome</keyword>
<dbReference type="CDD" id="cd11062">
    <property type="entry name" value="CYP58-like"/>
    <property type="match status" value="1"/>
</dbReference>
<dbReference type="GO" id="GO:0005506">
    <property type="term" value="F:iron ion binding"/>
    <property type="evidence" value="ECO:0007669"/>
    <property type="project" value="InterPro"/>
</dbReference>
<keyword evidence="3 6" id="KW-0349">Heme</keyword>
<dbReference type="InterPro" id="IPR002401">
    <property type="entry name" value="Cyt_P450_E_grp-I"/>
</dbReference>
<evidence type="ECO:0000313" key="9">
    <source>
        <dbReference type="EMBL" id="KAH7031686.1"/>
    </source>
</evidence>
<keyword evidence="7" id="KW-0503">Monooxygenase</keyword>
<dbReference type="PANTHER" id="PTHR24305">
    <property type="entry name" value="CYTOCHROME P450"/>
    <property type="match status" value="1"/>
</dbReference>
<evidence type="ECO:0000256" key="2">
    <source>
        <dbReference type="ARBA" id="ARBA00010617"/>
    </source>
</evidence>
<dbReference type="GO" id="GO:0020037">
    <property type="term" value="F:heme binding"/>
    <property type="evidence" value="ECO:0007669"/>
    <property type="project" value="InterPro"/>
</dbReference>
<comment type="cofactor">
    <cofactor evidence="1 6">
        <name>heme</name>
        <dbReference type="ChEBI" id="CHEBI:30413"/>
    </cofactor>
</comment>
<keyword evidence="5 6" id="KW-0408">Iron</keyword>
<feature type="transmembrane region" description="Helical" evidence="8">
    <location>
        <begin position="12"/>
        <end position="37"/>
    </location>
</feature>
<dbReference type="RefSeq" id="XP_046013366.1">
    <property type="nucleotide sequence ID" value="XM_046154107.1"/>
</dbReference>
<evidence type="ECO:0000256" key="7">
    <source>
        <dbReference type="RuleBase" id="RU000461"/>
    </source>
</evidence>
<comment type="similarity">
    <text evidence="2 7">Belongs to the cytochrome P450 family.</text>
</comment>
<dbReference type="OrthoDB" id="3945418at2759"/>
<dbReference type="InterPro" id="IPR017972">
    <property type="entry name" value="Cyt_P450_CS"/>
</dbReference>
<dbReference type="GO" id="GO:0004497">
    <property type="term" value="F:monooxygenase activity"/>
    <property type="evidence" value="ECO:0007669"/>
    <property type="project" value="UniProtKB-KW"/>
</dbReference>
<dbReference type="Proteomes" id="UP000756346">
    <property type="component" value="Unassembled WGS sequence"/>
</dbReference>
<protein>
    <submittedName>
        <fullName evidence="9">Cytochrome P450</fullName>
    </submittedName>
</protein>
<evidence type="ECO:0000256" key="8">
    <source>
        <dbReference type="SAM" id="Phobius"/>
    </source>
</evidence>
<keyword evidence="8" id="KW-0812">Transmembrane</keyword>
<dbReference type="EMBL" id="JAGTJQ010000005">
    <property type="protein sequence ID" value="KAH7031686.1"/>
    <property type="molecule type" value="Genomic_DNA"/>
</dbReference>